<dbReference type="RefSeq" id="WP_132419633.1">
    <property type="nucleotide sequence ID" value="NZ_SKFG01000023.1"/>
</dbReference>
<gene>
    <name evidence="1" type="ORF">E0485_18895</name>
</gene>
<protein>
    <submittedName>
        <fullName evidence="1">Uncharacterized protein</fullName>
    </submittedName>
</protein>
<accession>A0A4R4EAY0</accession>
<evidence type="ECO:0000313" key="2">
    <source>
        <dbReference type="Proteomes" id="UP000295418"/>
    </source>
</evidence>
<name>A0A4R4EAY0_9BACL</name>
<organism evidence="1 2">
    <name type="scientific">Paenibacillus albiflavus</name>
    <dbReference type="NCBI Taxonomy" id="2545760"/>
    <lineage>
        <taxon>Bacteria</taxon>
        <taxon>Bacillati</taxon>
        <taxon>Bacillota</taxon>
        <taxon>Bacilli</taxon>
        <taxon>Bacillales</taxon>
        <taxon>Paenibacillaceae</taxon>
        <taxon>Paenibacillus</taxon>
    </lineage>
</organism>
<keyword evidence="2" id="KW-1185">Reference proteome</keyword>
<dbReference type="AlphaFoldDB" id="A0A4R4EAY0"/>
<sequence>MVQYLEIFQIFDEVFATIEVNRIHDFIISISEILKQYHGLQCILGEISDEHLNIILNNQIEKLTAVIVTWLNYNIERKKEILSALKSNLINLLFVEGYWVQKNVHYKDGEHIVEFLSSIYSLFLQSQKSVTARTPQTMHKINLFLNEYVQSYNKRNNEFINLKEPIVATALKNYLKTGTLPAI</sequence>
<dbReference type="Proteomes" id="UP000295418">
    <property type="component" value="Unassembled WGS sequence"/>
</dbReference>
<comment type="caution">
    <text evidence="1">The sequence shown here is derived from an EMBL/GenBank/DDBJ whole genome shotgun (WGS) entry which is preliminary data.</text>
</comment>
<evidence type="ECO:0000313" key="1">
    <source>
        <dbReference type="EMBL" id="TCZ75058.1"/>
    </source>
</evidence>
<reference evidence="1 2" key="1">
    <citation type="submission" date="2019-03" db="EMBL/GenBank/DDBJ databases">
        <authorList>
            <person name="Kim M.K.M."/>
        </authorList>
    </citation>
    <scope>NUCLEOTIDE SEQUENCE [LARGE SCALE GENOMIC DNA]</scope>
    <source>
        <strain evidence="1 2">18JY21-1</strain>
    </source>
</reference>
<proteinExistence type="predicted"/>
<dbReference type="EMBL" id="SKFG01000023">
    <property type="protein sequence ID" value="TCZ75058.1"/>
    <property type="molecule type" value="Genomic_DNA"/>
</dbReference>